<organism evidence="2 3">
    <name type="scientific">Rahnella sp. (strain Y9602)</name>
    <dbReference type="NCBI Taxonomy" id="2703885"/>
    <lineage>
        <taxon>Bacteria</taxon>
        <taxon>Pseudomonadati</taxon>
        <taxon>Pseudomonadota</taxon>
        <taxon>Gammaproteobacteria</taxon>
        <taxon>Enterobacterales</taxon>
        <taxon>Yersiniaceae</taxon>
        <taxon>Rahnella</taxon>
    </lineage>
</organism>
<accession>A0A0H3FLU5</accession>
<geneLocation type="plasmid" evidence="2 3">
    <name>pRAHAQ01</name>
</geneLocation>
<reference evidence="2 3" key="2">
    <citation type="journal article" date="2012" name="J. Bacteriol.">
        <title>Complete Genome Sequence of Rahnella sp. Strain Y9602, a Gammaproteobacterium Isolate from Metal- and Radionuclide-Contaminated Soil.</title>
        <authorList>
            <person name="Martinez R.J."/>
            <person name="Bruce D."/>
            <person name="Detter C."/>
            <person name="Goodwin L.A."/>
            <person name="Han J."/>
            <person name="Han C.S."/>
            <person name="Held B."/>
            <person name="Land M.L."/>
            <person name="Mikhailova N."/>
            <person name="Nolan M."/>
            <person name="Pennacchio L."/>
            <person name="Pitluck S."/>
            <person name="Tapia R."/>
            <person name="Woyke T."/>
            <person name="Sobecky P.A."/>
        </authorList>
    </citation>
    <scope>NUCLEOTIDE SEQUENCE [LARGE SCALE GENOMIC DNA]</scope>
    <source>
        <strain evidence="2 3">Y9602</strain>
        <plasmid evidence="2 3">pRAHAQ01</plasmid>
    </source>
</reference>
<gene>
    <name evidence="2" type="ordered locus">Rahaq_4442</name>
</gene>
<dbReference type="Gene3D" id="3.90.230.10">
    <property type="entry name" value="Creatinase/methionine aminopeptidase superfamily"/>
    <property type="match status" value="1"/>
</dbReference>
<evidence type="ECO:0000313" key="3">
    <source>
        <dbReference type="Proteomes" id="UP000007257"/>
    </source>
</evidence>
<dbReference type="RefSeq" id="WP_013577709.1">
    <property type="nucleotide sequence ID" value="NC_015062.1"/>
</dbReference>
<dbReference type="EMBL" id="CP002506">
    <property type="protein sequence ID" value="ADW76028.1"/>
    <property type="molecule type" value="Genomic_DNA"/>
</dbReference>
<sequence>MKAEHEYSLKTLPAPATYPHIPTPVLSDETMASRLRHILHAMQQHQLDSLVIYADKEHGGNFEYLAGFIPRFEEALLVVRATGELTYVMGNENLKLVPHARNAGRCLHAPVFSLPNQPMKHHQPLHDLLKSAGIADAQHVGIAGWKLFRCDPVTDKTTFDVPAFVLDAVRKAAGVAGDVVNATGLFTSPENGARRINTANEVAFYEYGANLASTQVLAALDTIAPGKSEKEIGQLLAGEGQHGNVIMIAATGERFAHANLYPSDKTIRRGDKFSLTTGYKGGLTSRAAYVVAAENELPEEVSDWLQRLAIPYYHTVVTWLEALRIGLTGGELYQLVEQTLPQSIYHWHLNPGHLVADEEWLCSPVYGGSVIPFESGMLFQIDIIPSLPGYGGSSIEDTVGLADESLRKELETQFPEVWQRMVTRKKYLTDVLSIRLSEDVILLSNTVGYLRPFLLDKSRALVRT</sequence>
<reference evidence="3" key="1">
    <citation type="submission" date="2011-01" db="EMBL/GenBank/DDBJ databases">
        <title>Complete sequence of plasmid1 of Rahnella sp. Y9602.</title>
        <authorList>
            <consortium name="US DOE Joint Genome Institute"/>
            <person name="Lucas S."/>
            <person name="Copeland A."/>
            <person name="Lapidus A."/>
            <person name="Cheng J.-F."/>
            <person name="Goodwin L."/>
            <person name="Pitluck S."/>
            <person name="Lu M."/>
            <person name="Detter J.C."/>
            <person name="Han C."/>
            <person name="Tapia R."/>
            <person name="Land M."/>
            <person name="Hauser L."/>
            <person name="Kyrpides N."/>
            <person name="Ivanova N."/>
            <person name="Ovchinnikova G."/>
            <person name="Pagani I."/>
            <person name="Sobecky P.A."/>
            <person name="Martinez R.J."/>
            <person name="Woyke T."/>
        </authorList>
    </citation>
    <scope>NUCLEOTIDE SEQUENCE [LARGE SCALE GENOMIC DNA]</scope>
    <source>
        <strain evidence="3">Y9602</strain>
        <plasmid evidence="3">pRAHAQ01</plasmid>
    </source>
</reference>
<dbReference type="PANTHER" id="PTHR46112:SF2">
    <property type="entry name" value="XAA-PRO AMINOPEPTIDASE P-RELATED"/>
    <property type="match status" value="1"/>
</dbReference>
<dbReference type="KEGG" id="rah:Rahaq_4442"/>
<dbReference type="OrthoDB" id="9778159at2"/>
<dbReference type="SUPFAM" id="SSF55920">
    <property type="entry name" value="Creatinase/aminopeptidase"/>
    <property type="match status" value="1"/>
</dbReference>
<dbReference type="HOGENOM" id="CLU_047234_0_0_6"/>
<protein>
    <submittedName>
        <fullName evidence="2">Conserved uncharacterized protein</fullName>
    </submittedName>
</protein>
<feature type="domain" description="Peptidase M24" evidence="1">
    <location>
        <begin position="212"/>
        <end position="399"/>
    </location>
</feature>
<dbReference type="AlphaFoldDB" id="A0A0H3FLU5"/>
<keyword evidence="2" id="KW-0614">Plasmid</keyword>
<dbReference type="eggNOG" id="COG0006">
    <property type="taxonomic scope" value="Bacteria"/>
</dbReference>
<dbReference type="Proteomes" id="UP000007257">
    <property type="component" value="Plasmid pRAHAQ01"/>
</dbReference>
<dbReference type="Pfam" id="PF00557">
    <property type="entry name" value="Peptidase_M24"/>
    <property type="match status" value="1"/>
</dbReference>
<evidence type="ECO:0000313" key="2">
    <source>
        <dbReference type="EMBL" id="ADW76028.1"/>
    </source>
</evidence>
<dbReference type="CDD" id="cd01066">
    <property type="entry name" value="APP_MetAP"/>
    <property type="match status" value="1"/>
</dbReference>
<proteinExistence type="predicted"/>
<dbReference type="InterPro" id="IPR000994">
    <property type="entry name" value="Pept_M24"/>
</dbReference>
<evidence type="ECO:0000259" key="1">
    <source>
        <dbReference type="Pfam" id="PF00557"/>
    </source>
</evidence>
<dbReference type="InterPro" id="IPR036005">
    <property type="entry name" value="Creatinase/aminopeptidase-like"/>
</dbReference>
<dbReference type="PANTHER" id="PTHR46112">
    <property type="entry name" value="AMINOPEPTIDASE"/>
    <property type="match status" value="1"/>
</dbReference>
<name>A0A0H3FLU5_RAHSY</name>
<dbReference type="InterPro" id="IPR050659">
    <property type="entry name" value="Peptidase_M24B"/>
</dbReference>